<dbReference type="OrthoDB" id="2123952at2759"/>
<keyword evidence="3" id="KW-1185">Reference proteome</keyword>
<dbReference type="AlphaFoldDB" id="A0A9W9T8L2"/>
<reference evidence="2" key="2">
    <citation type="journal article" date="2023" name="IMA Fungus">
        <title>Comparative genomic study of the Penicillium genus elucidates a diverse pangenome and 15 lateral gene transfer events.</title>
        <authorList>
            <person name="Petersen C."/>
            <person name="Sorensen T."/>
            <person name="Nielsen M.R."/>
            <person name="Sondergaard T.E."/>
            <person name="Sorensen J.L."/>
            <person name="Fitzpatrick D.A."/>
            <person name="Frisvad J.C."/>
            <person name="Nielsen K.L."/>
        </authorList>
    </citation>
    <scope>NUCLEOTIDE SEQUENCE</scope>
    <source>
        <strain evidence="2">IBT 20477</strain>
    </source>
</reference>
<reference evidence="2" key="1">
    <citation type="submission" date="2022-11" db="EMBL/GenBank/DDBJ databases">
        <authorList>
            <person name="Petersen C."/>
        </authorList>
    </citation>
    <scope>NUCLEOTIDE SEQUENCE</scope>
    <source>
        <strain evidence="2">IBT 20477</strain>
    </source>
</reference>
<protein>
    <submittedName>
        <fullName evidence="2">Uncharacterized protein</fullName>
    </submittedName>
</protein>
<evidence type="ECO:0000313" key="3">
    <source>
        <dbReference type="Proteomes" id="UP001150942"/>
    </source>
</evidence>
<organism evidence="2 3">
    <name type="scientific">Penicillium cf. viridicatum</name>
    <dbReference type="NCBI Taxonomy" id="2972119"/>
    <lineage>
        <taxon>Eukaryota</taxon>
        <taxon>Fungi</taxon>
        <taxon>Dikarya</taxon>
        <taxon>Ascomycota</taxon>
        <taxon>Pezizomycotina</taxon>
        <taxon>Eurotiomycetes</taxon>
        <taxon>Eurotiomycetidae</taxon>
        <taxon>Eurotiales</taxon>
        <taxon>Aspergillaceae</taxon>
        <taxon>Penicillium</taxon>
    </lineage>
</organism>
<gene>
    <name evidence="2" type="ORF">N7449_000757</name>
</gene>
<feature type="compositionally biased region" description="Polar residues" evidence="1">
    <location>
        <begin position="147"/>
        <end position="158"/>
    </location>
</feature>
<feature type="region of interest" description="Disordered" evidence="1">
    <location>
        <begin position="125"/>
        <end position="158"/>
    </location>
</feature>
<dbReference type="Proteomes" id="UP001150942">
    <property type="component" value="Unassembled WGS sequence"/>
</dbReference>
<comment type="caution">
    <text evidence="2">The sequence shown here is derived from an EMBL/GenBank/DDBJ whole genome shotgun (WGS) entry which is preliminary data.</text>
</comment>
<dbReference type="EMBL" id="JAPQKQ010000001">
    <property type="protein sequence ID" value="KAJ5213588.1"/>
    <property type="molecule type" value="Genomic_DNA"/>
</dbReference>
<name>A0A9W9T8L2_9EURO</name>
<evidence type="ECO:0000313" key="2">
    <source>
        <dbReference type="EMBL" id="KAJ5213588.1"/>
    </source>
</evidence>
<accession>A0A9W9T8L2</accession>
<sequence>MTTSEVDSVFGPKIKRRIKGNFFSLDKVKIRRSYHVKPAHILSGYISRALVTSPRRYNHLLTAFFKQLDDASCYETAGESCVYGMVRCIPCRLLILALSSYFVVEHRKHVVTANIPVACSGRKRECSYQPSRRGGPRRGAQYERQRQPTAGNSLPSSMSDAANEIEPFLDNMIGLVSPYAGIHNLDLSPDSLSIVDGAQQIWGQLTPHDDSSFDSVPMQDRGSSAIRAYQSEAEMLVKKIHYSKHDRLLIGHTVPMPTIFISIHIYPCCRLQWYRSTKITLP</sequence>
<evidence type="ECO:0000256" key="1">
    <source>
        <dbReference type="SAM" id="MobiDB-lite"/>
    </source>
</evidence>
<proteinExistence type="predicted"/>